<dbReference type="AlphaFoldDB" id="A0AAP0DQ43"/>
<dbReference type="Gene3D" id="2.30.29.30">
    <property type="entry name" value="Pleckstrin-homology domain (PH domain)/Phosphotyrosine-binding domain (PTB)"/>
    <property type="match status" value="1"/>
</dbReference>
<feature type="domain" description="GRAM" evidence="3">
    <location>
        <begin position="111"/>
        <end position="189"/>
    </location>
</feature>
<proteinExistence type="inferred from homology"/>
<evidence type="ECO:0000259" key="3">
    <source>
        <dbReference type="SMART" id="SM00568"/>
    </source>
</evidence>
<protein>
    <recommendedName>
        <fullName evidence="3">GRAM domain-containing protein</fullName>
    </recommendedName>
</protein>
<name>A0AAP0DQ43_9ASTR</name>
<sequence>MDAANISDDFKVDRRRSAPKTAGAMSSPVSLLFTPSPFLDSSHEHSVLSPPSAEDGDSEKTRKLKKNQGRKVNNFAYRVRDHVKMGPKWSETVKGKIKLGAKIIQKGGRENIFKEVFGETEGEKLLKASQCYLSTSAGPIAGLLFISTEKLAFWSETSIKLHSPNGDLIRKPYKVLIPTNKIRESNERENVENPSQKYIQIVTSDNFEFWFMGFVRYEKAFRNLRKVVSK</sequence>
<dbReference type="PANTHER" id="PTHR31969">
    <property type="entry name" value="GEM-LIKE PROTEIN 2"/>
    <property type="match status" value="1"/>
</dbReference>
<gene>
    <name evidence="4" type="ORF">SSX86_005232</name>
</gene>
<comment type="similarity">
    <text evidence="1">Belongs to the GEM family.</text>
</comment>
<comment type="caution">
    <text evidence="4">The sequence shown here is derived from an EMBL/GenBank/DDBJ whole genome shotgun (WGS) entry which is preliminary data.</text>
</comment>
<reference evidence="4 5" key="1">
    <citation type="submission" date="2024-04" db="EMBL/GenBank/DDBJ databases">
        <title>The reference genome of an endangered Asteraceae, Deinandra increscens subsp. villosa, native to the Central Coast of California.</title>
        <authorList>
            <person name="Guilliams M."/>
            <person name="Hasenstab-Lehman K."/>
            <person name="Meyer R."/>
            <person name="Mcevoy S."/>
        </authorList>
    </citation>
    <scope>NUCLEOTIDE SEQUENCE [LARGE SCALE GENOMIC DNA]</scope>
    <source>
        <tissue evidence="4">Leaf</tissue>
    </source>
</reference>
<dbReference type="SMART" id="SM00568">
    <property type="entry name" value="GRAM"/>
    <property type="match status" value="1"/>
</dbReference>
<evidence type="ECO:0000313" key="4">
    <source>
        <dbReference type="EMBL" id="KAK9076897.1"/>
    </source>
</evidence>
<keyword evidence="5" id="KW-1185">Reference proteome</keyword>
<dbReference type="InterPro" id="IPR004182">
    <property type="entry name" value="GRAM"/>
</dbReference>
<evidence type="ECO:0000256" key="1">
    <source>
        <dbReference type="ARBA" id="ARBA00009414"/>
    </source>
</evidence>
<feature type="region of interest" description="Disordered" evidence="2">
    <location>
        <begin position="1"/>
        <end position="67"/>
    </location>
</feature>
<organism evidence="4 5">
    <name type="scientific">Deinandra increscens subsp. villosa</name>
    <dbReference type="NCBI Taxonomy" id="3103831"/>
    <lineage>
        <taxon>Eukaryota</taxon>
        <taxon>Viridiplantae</taxon>
        <taxon>Streptophyta</taxon>
        <taxon>Embryophyta</taxon>
        <taxon>Tracheophyta</taxon>
        <taxon>Spermatophyta</taxon>
        <taxon>Magnoliopsida</taxon>
        <taxon>eudicotyledons</taxon>
        <taxon>Gunneridae</taxon>
        <taxon>Pentapetalae</taxon>
        <taxon>asterids</taxon>
        <taxon>campanulids</taxon>
        <taxon>Asterales</taxon>
        <taxon>Asteraceae</taxon>
        <taxon>Asteroideae</taxon>
        <taxon>Heliantheae alliance</taxon>
        <taxon>Madieae</taxon>
        <taxon>Madiinae</taxon>
        <taxon>Deinandra</taxon>
    </lineage>
</organism>
<evidence type="ECO:0000313" key="5">
    <source>
        <dbReference type="Proteomes" id="UP001408789"/>
    </source>
</evidence>
<evidence type="ECO:0000256" key="2">
    <source>
        <dbReference type="SAM" id="MobiDB-lite"/>
    </source>
</evidence>
<dbReference type="EMBL" id="JBCNJP010000007">
    <property type="protein sequence ID" value="KAK9076897.1"/>
    <property type="molecule type" value="Genomic_DNA"/>
</dbReference>
<dbReference type="Proteomes" id="UP001408789">
    <property type="component" value="Unassembled WGS sequence"/>
</dbReference>
<dbReference type="Pfam" id="PF02893">
    <property type="entry name" value="GRAM"/>
    <property type="match status" value="1"/>
</dbReference>
<dbReference type="InterPro" id="IPR037848">
    <property type="entry name" value="GEM-like"/>
</dbReference>
<dbReference type="InterPro" id="IPR011993">
    <property type="entry name" value="PH-like_dom_sf"/>
</dbReference>
<accession>A0AAP0DQ43</accession>